<organism evidence="1 2">
    <name type="scientific">Panagrolaimus sp. PS1159</name>
    <dbReference type="NCBI Taxonomy" id="55785"/>
    <lineage>
        <taxon>Eukaryota</taxon>
        <taxon>Metazoa</taxon>
        <taxon>Ecdysozoa</taxon>
        <taxon>Nematoda</taxon>
        <taxon>Chromadorea</taxon>
        <taxon>Rhabditida</taxon>
        <taxon>Tylenchina</taxon>
        <taxon>Panagrolaimomorpha</taxon>
        <taxon>Panagrolaimoidea</taxon>
        <taxon>Panagrolaimidae</taxon>
        <taxon>Panagrolaimus</taxon>
    </lineage>
</organism>
<evidence type="ECO:0000313" key="2">
    <source>
        <dbReference type="WBParaSite" id="PS1159_v2.g15889.t1"/>
    </source>
</evidence>
<accession>A0AC35FBZ2</accession>
<proteinExistence type="predicted"/>
<dbReference type="WBParaSite" id="PS1159_v2.g15889.t1">
    <property type="protein sequence ID" value="PS1159_v2.g15889.t1"/>
    <property type="gene ID" value="PS1159_v2.g15889"/>
</dbReference>
<reference evidence="2" key="1">
    <citation type="submission" date="2022-11" db="UniProtKB">
        <authorList>
            <consortium name="WormBaseParasite"/>
        </authorList>
    </citation>
    <scope>IDENTIFICATION</scope>
</reference>
<dbReference type="Proteomes" id="UP000887580">
    <property type="component" value="Unplaced"/>
</dbReference>
<evidence type="ECO:0000313" key="1">
    <source>
        <dbReference type="Proteomes" id="UP000887580"/>
    </source>
</evidence>
<sequence length="61" mass="6457">MPMPNNCIEVGPDGRIIDGTTLDATGASDGSKPKRSKSITAINSEEYCVRSDSMSRSTHGN</sequence>
<name>A0AC35FBZ2_9BILA</name>
<protein>
    <submittedName>
        <fullName evidence="2">Uncharacterized protein</fullName>
    </submittedName>
</protein>